<dbReference type="Proteomes" id="UP000257109">
    <property type="component" value="Unassembled WGS sequence"/>
</dbReference>
<sequence>MYKTKYNPNGEIDFVKARLVSKWYKQKVGINYFEVFAHVARLDTICMIISLLAQNNWKIYQMNLEEKKKKFYRLKKALYGLKQTPRA</sequence>
<name>A0A371E821_MUCPR</name>
<dbReference type="AlphaFoldDB" id="A0A371E821"/>
<dbReference type="EMBL" id="QJKJ01015642">
    <property type="protein sequence ID" value="RDX62181.1"/>
    <property type="molecule type" value="Genomic_DNA"/>
</dbReference>
<dbReference type="Pfam" id="PF07727">
    <property type="entry name" value="RVT_2"/>
    <property type="match status" value="1"/>
</dbReference>
<dbReference type="InterPro" id="IPR013103">
    <property type="entry name" value="RVT_2"/>
</dbReference>
<feature type="domain" description="Reverse transcriptase Ty1/copia-type" evidence="1">
    <location>
        <begin position="2"/>
        <end position="65"/>
    </location>
</feature>
<evidence type="ECO:0000313" key="2">
    <source>
        <dbReference type="EMBL" id="RDX62181.1"/>
    </source>
</evidence>
<evidence type="ECO:0000259" key="1">
    <source>
        <dbReference type="Pfam" id="PF07727"/>
    </source>
</evidence>
<feature type="non-terminal residue" evidence="2">
    <location>
        <position position="1"/>
    </location>
</feature>
<protein>
    <submittedName>
        <fullName evidence="2">Copia protein</fullName>
    </submittedName>
</protein>
<organism evidence="2 3">
    <name type="scientific">Mucuna pruriens</name>
    <name type="common">Velvet bean</name>
    <name type="synonym">Dolichos pruriens</name>
    <dbReference type="NCBI Taxonomy" id="157652"/>
    <lineage>
        <taxon>Eukaryota</taxon>
        <taxon>Viridiplantae</taxon>
        <taxon>Streptophyta</taxon>
        <taxon>Embryophyta</taxon>
        <taxon>Tracheophyta</taxon>
        <taxon>Spermatophyta</taxon>
        <taxon>Magnoliopsida</taxon>
        <taxon>eudicotyledons</taxon>
        <taxon>Gunneridae</taxon>
        <taxon>Pentapetalae</taxon>
        <taxon>rosids</taxon>
        <taxon>fabids</taxon>
        <taxon>Fabales</taxon>
        <taxon>Fabaceae</taxon>
        <taxon>Papilionoideae</taxon>
        <taxon>50 kb inversion clade</taxon>
        <taxon>NPAAA clade</taxon>
        <taxon>indigoferoid/millettioid clade</taxon>
        <taxon>Phaseoleae</taxon>
        <taxon>Mucuna</taxon>
    </lineage>
</organism>
<dbReference type="STRING" id="157652.A0A371E821"/>
<keyword evidence="3" id="KW-1185">Reference proteome</keyword>
<gene>
    <name evidence="2" type="primary">GIP</name>
    <name evidence="2" type="ORF">CR513_59519</name>
</gene>
<accession>A0A371E821</accession>
<proteinExistence type="predicted"/>
<comment type="caution">
    <text evidence="2">The sequence shown here is derived from an EMBL/GenBank/DDBJ whole genome shotgun (WGS) entry which is preliminary data.</text>
</comment>
<evidence type="ECO:0000313" key="3">
    <source>
        <dbReference type="Proteomes" id="UP000257109"/>
    </source>
</evidence>
<dbReference type="OrthoDB" id="411615at2759"/>
<reference evidence="2" key="1">
    <citation type="submission" date="2018-05" db="EMBL/GenBank/DDBJ databases">
        <title>Draft genome of Mucuna pruriens seed.</title>
        <authorList>
            <person name="Nnadi N.E."/>
            <person name="Vos R."/>
            <person name="Hasami M.H."/>
            <person name="Devisetty U.K."/>
            <person name="Aguiy J.C."/>
        </authorList>
    </citation>
    <scope>NUCLEOTIDE SEQUENCE [LARGE SCALE GENOMIC DNA]</scope>
    <source>
        <strain evidence="2">JCA_2017</strain>
    </source>
</reference>